<comment type="similarity">
    <text evidence="3">Belongs to the WHI5/NRM1 family.</text>
</comment>
<evidence type="ECO:0000313" key="11">
    <source>
        <dbReference type="Proteomes" id="UP000799424"/>
    </source>
</evidence>
<feature type="compositionally biased region" description="Basic and acidic residues" evidence="9">
    <location>
        <begin position="75"/>
        <end position="88"/>
    </location>
</feature>
<feature type="region of interest" description="Disordered" evidence="9">
    <location>
        <begin position="166"/>
        <end position="195"/>
    </location>
</feature>
<evidence type="ECO:0000256" key="2">
    <source>
        <dbReference type="ARBA" id="ARBA00004496"/>
    </source>
</evidence>
<evidence type="ECO:0000256" key="9">
    <source>
        <dbReference type="SAM" id="MobiDB-lite"/>
    </source>
</evidence>
<evidence type="ECO:0000256" key="6">
    <source>
        <dbReference type="ARBA" id="ARBA00023015"/>
    </source>
</evidence>
<dbReference type="AlphaFoldDB" id="A0A6A6ZWL0"/>
<evidence type="ECO:0000256" key="7">
    <source>
        <dbReference type="ARBA" id="ARBA00023163"/>
    </source>
</evidence>
<evidence type="ECO:0000256" key="3">
    <source>
        <dbReference type="ARBA" id="ARBA00006922"/>
    </source>
</evidence>
<gene>
    <name evidence="10" type="ORF">CC86DRAFT_295844</name>
</gene>
<dbReference type="InterPro" id="IPR013734">
    <property type="entry name" value="TF_Nrm1/Whi5"/>
</dbReference>
<keyword evidence="5" id="KW-0678">Repressor</keyword>
<comment type="subcellular location">
    <subcellularLocation>
        <location evidence="2">Cytoplasm</location>
    </subcellularLocation>
    <subcellularLocation>
        <location evidence="1">Nucleus</location>
    </subcellularLocation>
</comment>
<dbReference type="OrthoDB" id="5345625at2759"/>
<dbReference type="Pfam" id="PF08528">
    <property type="entry name" value="Whi5"/>
    <property type="match status" value="1"/>
</dbReference>
<feature type="compositionally biased region" description="Polar residues" evidence="9">
    <location>
        <begin position="1"/>
        <end position="10"/>
    </location>
</feature>
<accession>A0A6A6ZWL0</accession>
<feature type="compositionally biased region" description="Basic and acidic residues" evidence="9">
    <location>
        <begin position="185"/>
        <end position="195"/>
    </location>
</feature>
<keyword evidence="11" id="KW-1185">Reference proteome</keyword>
<keyword evidence="8" id="KW-0539">Nucleus</keyword>
<dbReference type="GO" id="GO:0005634">
    <property type="term" value="C:nucleus"/>
    <property type="evidence" value="ECO:0007669"/>
    <property type="project" value="UniProtKB-SubCell"/>
</dbReference>
<keyword evidence="6" id="KW-0805">Transcription regulation</keyword>
<evidence type="ECO:0000256" key="4">
    <source>
        <dbReference type="ARBA" id="ARBA00022490"/>
    </source>
</evidence>
<dbReference type="Proteomes" id="UP000799424">
    <property type="component" value="Unassembled WGS sequence"/>
</dbReference>
<evidence type="ECO:0000256" key="5">
    <source>
        <dbReference type="ARBA" id="ARBA00022491"/>
    </source>
</evidence>
<dbReference type="EMBL" id="MU006229">
    <property type="protein sequence ID" value="KAF2824715.1"/>
    <property type="molecule type" value="Genomic_DNA"/>
</dbReference>
<evidence type="ECO:0000256" key="1">
    <source>
        <dbReference type="ARBA" id="ARBA00004123"/>
    </source>
</evidence>
<proteinExistence type="inferred from homology"/>
<evidence type="ECO:0000313" key="10">
    <source>
        <dbReference type="EMBL" id="KAF2824715.1"/>
    </source>
</evidence>
<keyword evidence="4" id="KW-0963">Cytoplasm</keyword>
<protein>
    <submittedName>
        <fullName evidence="10">Uncharacterized protein</fullName>
    </submittedName>
</protein>
<organism evidence="10 11">
    <name type="scientific">Ophiobolus disseminans</name>
    <dbReference type="NCBI Taxonomy" id="1469910"/>
    <lineage>
        <taxon>Eukaryota</taxon>
        <taxon>Fungi</taxon>
        <taxon>Dikarya</taxon>
        <taxon>Ascomycota</taxon>
        <taxon>Pezizomycotina</taxon>
        <taxon>Dothideomycetes</taxon>
        <taxon>Pleosporomycetidae</taxon>
        <taxon>Pleosporales</taxon>
        <taxon>Pleosporineae</taxon>
        <taxon>Phaeosphaeriaceae</taxon>
        <taxon>Ophiobolus</taxon>
    </lineage>
</organism>
<feature type="region of interest" description="Disordered" evidence="9">
    <location>
        <begin position="1"/>
        <end position="90"/>
    </location>
</feature>
<keyword evidence="7" id="KW-0804">Transcription</keyword>
<feature type="region of interest" description="Disordered" evidence="9">
    <location>
        <begin position="104"/>
        <end position="149"/>
    </location>
</feature>
<dbReference type="GO" id="GO:0005737">
    <property type="term" value="C:cytoplasm"/>
    <property type="evidence" value="ECO:0007669"/>
    <property type="project" value="UniProtKB-SubCell"/>
</dbReference>
<feature type="compositionally biased region" description="Polar residues" evidence="9">
    <location>
        <begin position="23"/>
        <end position="32"/>
    </location>
</feature>
<evidence type="ECO:0000256" key="8">
    <source>
        <dbReference type="ARBA" id="ARBA00023242"/>
    </source>
</evidence>
<sequence length="386" mass="42082">MASQHSPTKTPSRRALGELSPRAINSPSTQFKNAEPSEATRPRSPVKKVSSHIPSVFADKENLLAGNALPQGKKRGIEEVDDVERPGDAKMLARARDESLWESGMRLTADAMHQHTENNPVNLADPGSPTERNTPSPEPEVIQNSQKSNQSFSDFLNYELCASQKSEQALAESAPTSAPTQPPSTEKRSRADRLRTRLRFANYKVKTSQTTKRDVDVIASFQSSEALHASSSTAMTSSRESIQGVPNITISSPQPKFITASLDPFHPIGTLGQPPVQFAIPNDGSRISSRTIHGFNHDLSSSPPGAVLPQSVTPDQLMSPMKRSVNYISTLGEHDEVDIEEGAVAAHRRLQRLKDQSYYQASDRTNSVVKDDAAAVGLLELMSGRR</sequence>
<reference evidence="10" key="1">
    <citation type="journal article" date="2020" name="Stud. Mycol.">
        <title>101 Dothideomycetes genomes: a test case for predicting lifestyles and emergence of pathogens.</title>
        <authorList>
            <person name="Haridas S."/>
            <person name="Albert R."/>
            <person name="Binder M."/>
            <person name="Bloem J."/>
            <person name="Labutti K."/>
            <person name="Salamov A."/>
            <person name="Andreopoulos B."/>
            <person name="Baker S."/>
            <person name="Barry K."/>
            <person name="Bills G."/>
            <person name="Bluhm B."/>
            <person name="Cannon C."/>
            <person name="Castanera R."/>
            <person name="Culley D."/>
            <person name="Daum C."/>
            <person name="Ezra D."/>
            <person name="Gonzalez J."/>
            <person name="Henrissat B."/>
            <person name="Kuo A."/>
            <person name="Liang C."/>
            <person name="Lipzen A."/>
            <person name="Lutzoni F."/>
            <person name="Magnuson J."/>
            <person name="Mondo S."/>
            <person name="Nolan M."/>
            <person name="Ohm R."/>
            <person name="Pangilinan J."/>
            <person name="Park H.-J."/>
            <person name="Ramirez L."/>
            <person name="Alfaro M."/>
            <person name="Sun H."/>
            <person name="Tritt A."/>
            <person name="Yoshinaga Y."/>
            <person name="Zwiers L.-H."/>
            <person name="Turgeon B."/>
            <person name="Goodwin S."/>
            <person name="Spatafora J."/>
            <person name="Crous P."/>
            <person name="Grigoriev I."/>
        </authorList>
    </citation>
    <scope>NUCLEOTIDE SEQUENCE</scope>
    <source>
        <strain evidence="10">CBS 113818</strain>
    </source>
</reference>
<name>A0A6A6ZWL0_9PLEO</name>